<evidence type="ECO:0000256" key="12">
    <source>
        <dbReference type="PIRSR" id="PIRSR016308-1"/>
    </source>
</evidence>
<evidence type="ECO:0000256" key="2">
    <source>
        <dbReference type="ARBA" id="ARBA00009085"/>
    </source>
</evidence>
<dbReference type="Gene3D" id="1.10.8.10">
    <property type="entry name" value="DNA helicase RuvA subunit, C-terminal domain"/>
    <property type="match status" value="2"/>
</dbReference>
<evidence type="ECO:0000259" key="16">
    <source>
        <dbReference type="PROSITE" id="PS50030"/>
    </source>
</evidence>
<dbReference type="OrthoDB" id="361536at2759"/>
<organism evidence="19 20">
    <name type="scientific">Chondrus crispus</name>
    <name type="common">Carrageen Irish moss</name>
    <name type="synonym">Polymorpha crispa</name>
    <dbReference type="NCBI Taxonomy" id="2769"/>
    <lineage>
        <taxon>Eukaryota</taxon>
        <taxon>Rhodophyta</taxon>
        <taxon>Florideophyceae</taxon>
        <taxon>Rhodymeniophycidae</taxon>
        <taxon>Gigartinales</taxon>
        <taxon>Gigartinaceae</taxon>
        <taxon>Chondrus</taxon>
    </lineage>
</organism>
<feature type="domain" description="USP" evidence="17">
    <location>
        <begin position="322"/>
        <end position="849"/>
    </location>
</feature>
<dbReference type="RefSeq" id="XP_005712961.1">
    <property type="nucleotide sequence ID" value="XM_005712904.1"/>
</dbReference>
<comment type="catalytic activity">
    <reaction evidence="1 11 15">
        <text>Thiol-dependent hydrolysis of ester, thioester, amide, peptide and isopeptide bonds formed by the C-terminal Gly of ubiquitin (a 76-residue protein attached to proteins as an intracellular targeting signal).</text>
        <dbReference type="EC" id="3.4.19.12"/>
    </reaction>
</comment>
<dbReference type="PROSITE" id="PS50271">
    <property type="entry name" value="ZF_UBP"/>
    <property type="match status" value="1"/>
</dbReference>
<dbReference type="SMART" id="SM00165">
    <property type="entry name" value="UBA"/>
    <property type="match status" value="2"/>
</dbReference>
<dbReference type="InterPro" id="IPR018200">
    <property type="entry name" value="USP_CS"/>
</dbReference>
<keyword evidence="8 11" id="KW-0378">Hydrolase</keyword>
<dbReference type="InterPro" id="IPR009060">
    <property type="entry name" value="UBA-like_sf"/>
</dbReference>
<dbReference type="EMBL" id="HG001635">
    <property type="protein sequence ID" value="CDF33158.1"/>
    <property type="molecule type" value="Genomic_DNA"/>
</dbReference>
<dbReference type="PROSITE" id="PS50235">
    <property type="entry name" value="USP_3"/>
    <property type="match status" value="1"/>
</dbReference>
<dbReference type="GO" id="GO:0004843">
    <property type="term" value="F:cysteine-type deubiquitinase activity"/>
    <property type="evidence" value="ECO:0007669"/>
    <property type="project" value="UniProtKB-UniRule"/>
</dbReference>
<dbReference type="SUPFAM" id="SSF54001">
    <property type="entry name" value="Cysteine proteinases"/>
    <property type="match status" value="1"/>
</dbReference>
<dbReference type="Pfam" id="PF17807">
    <property type="entry name" value="zf-UBP_var"/>
    <property type="match status" value="1"/>
</dbReference>
<dbReference type="PANTHER" id="PTHR24006">
    <property type="entry name" value="UBIQUITIN CARBOXYL-TERMINAL HYDROLASE"/>
    <property type="match status" value="1"/>
</dbReference>
<name>R7Q5P6_CHOCR</name>
<dbReference type="Gramene" id="CDF33158">
    <property type="protein sequence ID" value="CDF33158"/>
    <property type="gene ID" value="CHC_T00002007001"/>
</dbReference>
<evidence type="ECO:0000313" key="19">
    <source>
        <dbReference type="EMBL" id="CDF33158.1"/>
    </source>
</evidence>
<dbReference type="Pfam" id="PF02148">
    <property type="entry name" value="zf-UBP"/>
    <property type="match status" value="1"/>
</dbReference>
<dbReference type="PROSITE" id="PS50030">
    <property type="entry name" value="UBA"/>
    <property type="match status" value="2"/>
</dbReference>
<feature type="active site" description="Nucleophile" evidence="12">
    <location>
        <position position="331"/>
    </location>
</feature>
<keyword evidence="5" id="KW-0677">Repeat</keyword>
<proteinExistence type="inferred from homology"/>
<dbReference type="InterPro" id="IPR038765">
    <property type="entry name" value="Papain-like_cys_pep_sf"/>
</dbReference>
<keyword evidence="7 11" id="KW-0833">Ubl conjugation pathway</keyword>
<dbReference type="InterPro" id="IPR015940">
    <property type="entry name" value="UBA"/>
</dbReference>
<gene>
    <name evidence="19" type="ORF">CHC_T00002007001</name>
</gene>
<dbReference type="EC" id="3.4.19.12" evidence="11 15"/>
<evidence type="ECO:0000256" key="5">
    <source>
        <dbReference type="ARBA" id="ARBA00022737"/>
    </source>
</evidence>
<accession>R7Q5P6</accession>
<protein>
    <recommendedName>
        <fullName evidence="11 15">Ubiquitin carboxyl-terminal hydrolase</fullName>
        <ecNumber evidence="11 15">3.4.19.12</ecNumber>
    </recommendedName>
</protein>
<dbReference type="GeneID" id="17320671"/>
<dbReference type="Pfam" id="PF00627">
    <property type="entry name" value="UBA"/>
    <property type="match status" value="2"/>
</dbReference>
<evidence type="ECO:0000313" key="20">
    <source>
        <dbReference type="Proteomes" id="UP000012073"/>
    </source>
</evidence>
<dbReference type="KEGG" id="ccp:CHC_T00002007001"/>
<dbReference type="PROSITE" id="PS00972">
    <property type="entry name" value="USP_1"/>
    <property type="match status" value="1"/>
</dbReference>
<feature type="domain" description="UBA" evidence="16">
    <location>
        <begin position="716"/>
        <end position="756"/>
    </location>
</feature>
<dbReference type="GO" id="GO:0005829">
    <property type="term" value="C:cytosol"/>
    <property type="evidence" value="ECO:0007669"/>
    <property type="project" value="TreeGrafter"/>
</dbReference>
<evidence type="ECO:0000256" key="6">
    <source>
        <dbReference type="ARBA" id="ARBA00022771"/>
    </source>
</evidence>
<dbReference type="FunFam" id="3.30.40.10:FF:000396">
    <property type="entry name" value="Ubiquitin carboxyl-terminal hydrolase"/>
    <property type="match status" value="1"/>
</dbReference>
<reference evidence="20" key="1">
    <citation type="journal article" date="2013" name="Proc. Natl. Acad. Sci. U.S.A.">
        <title>Genome structure and metabolic features in the red seaweed Chondrus crispus shed light on evolution of the Archaeplastida.</title>
        <authorList>
            <person name="Collen J."/>
            <person name="Porcel B."/>
            <person name="Carre W."/>
            <person name="Ball S.G."/>
            <person name="Chaparro C."/>
            <person name="Tonon T."/>
            <person name="Barbeyron T."/>
            <person name="Michel G."/>
            <person name="Noel B."/>
            <person name="Valentin K."/>
            <person name="Elias M."/>
            <person name="Artiguenave F."/>
            <person name="Arun A."/>
            <person name="Aury J.M."/>
            <person name="Barbosa-Neto J.F."/>
            <person name="Bothwell J.H."/>
            <person name="Bouget F.Y."/>
            <person name="Brillet L."/>
            <person name="Cabello-Hurtado F."/>
            <person name="Capella-Gutierrez S."/>
            <person name="Charrier B."/>
            <person name="Cladiere L."/>
            <person name="Cock J.M."/>
            <person name="Coelho S.M."/>
            <person name="Colleoni C."/>
            <person name="Czjzek M."/>
            <person name="Da Silva C."/>
            <person name="Delage L."/>
            <person name="Denoeud F."/>
            <person name="Deschamps P."/>
            <person name="Dittami S.M."/>
            <person name="Gabaldon T."/>
            <person name="Gachon C.M."/>
            <person name="Groisillier A."/>
            <person name="Herve C."/>
            <person name="Jabbari K."/>
            <person name="Katinka M."/>
            <person name="Kloareg B."/>
            <person name="Kowalczyk N."/>
            <person name="Labadie K."/>
            <person name="Leblanc C."/>
            <person name="Lopez P.J."/>
            <person name="McLachlan D.H."/>
            <person name="Meslet-Cladiere L."/>
            <person name="Moustafa A."/>
            <person name="Nehr Z."/>
            <person name="Nyvall Collen P."/>
            <person name="Panaud O."/>
            <person name="Partensky F."/>
            <person name="Poulain J."/>
            <person name="Rensing S.A."/>
            <person name="Rousvoal S."/>
            <person name="Samson G."/>
            <person name="Symeonidi A."/>
            <person name="Weissenbach J."/>
            <person name="Zambounis A."/>
            <person name="Wincker P."/>
            <person name="Boyen C."/>
        </authorList>
    </citation>
    <scope>NUCLEOTIDE SEQUENCE [LARGE SCALE GENOMIC DNA]</scope>
    <source>
        <strain evidence="20">cv. Stackhouse</strain>
    </source>
</reference>
<dbReference type="PIRSF" id="PIRSF016308">
    <property type="entry name" value="UBP"/>
    <property type="match status" value="1"/>
</dbReference>
<dbReference type="GO" id="GO:0016579">
    <property type="term" value="P:protein deubiquitination"/>
    <property type="evidence" value="ECO:0007669"/>
    <property type="project" value="InterPro"/>
</dbReference>
<evidence type="ECO:0000256" key="8">
    <source>
        <dbReference type="ARBA" id="ARBA00022801"/>
    </source>
</evidence>
<evidence type="ECO:0000256" key="15">
    <source>
        <dbReference type="RuleBase" id="RU366025"/>
    </source>
</evidence>
<feature type="domain" description="UBA" evidence="16">
    <location>
        <begin position="651"/>
        <end position="692"/>
    </location>
</feature>
<evidence type="ECO:0000256" key="7">
    <source>
        <dbReference type="ARBA" id="ARBA00022786"/>
    </source>
</evidence>
<dbReference type="CDD" id="cd14386">
    <property type="entry name" value="UBA2_UBP5"/>
    <property type="match status" value="1"/>
</dbReference>
<evidence type="ECO:0000256" key="3">
    <source>
        <dbReference type="ARBA" id="ARBA00022670"/>
    </source>
</evidence>
<dbReference type="GO" id="GO:0006508">
    <property type="term" value="P:proteolysis"/>
    <property type="evidence" value="ECO:0007669"/>
    <property type="project" value="UniProtKB-KW"/>
</dbReference>
<keyword evidence="20" id="KW-1185">Reference proteome</keyword>
<keyword evidence="3 11" id="KW-0645">Protease</keyword>
<dbReference type="GO" id="GO:0005634">
    <property type="term" value="C:nucleus"/>
    <property type="evidence" value="ECO:0007669"/>
    <property type="project" value="TreeGrafter"/>
</dbReference>
<evidence type="ECO:0000256" key="9">
    <source>
        <dbReference type="ARBA" id="ARBA00022807"/>
    </source>
</evidence>
<evidence type="ECO:0000259" key="18">
    <source>
        <dbReference type="PROSITE" id="PS50271"/>
    </source>
</evidence>
<evidence type="ECO:0000256" key="14">
    <source>
        <dbReference type="PROSITE-ProRule" id="PRU00502"/>
    </source>
</evidence>
<dbReference type="PROSITE" id="PS00973">
    <property type="entry name" value="USP_2"/>
    <property type="match status" value="1"/>
</dbReference>
<evidence type="ECO:0000259" key="17">
    <source>
        <dbReference type="PROSITE" id="PS50235"/>
    </source>
</evidence>
<dbReference type="Proteomes" id="UP000012073">
    <property type="component" value="Unassembled WGS sequence"/>
</dbReference>
<evidence type="ECO:0000256" key="10">
    <source>
        <dbReference type="ARBA" id="ARBA00022833"/>
    </source>
</evidence>
<evidence type="ECO:0000256" key="4">
    <source>
        <dbReference type="ARBA" id="ARBA00022723"/>
    </source>
</evidence>
<dbReference type="PANTHER" id="PTHR24006:SF664">
    <property type="entry name" value="UBIQUITIN CARBOXYL-TERMINAL HYDROLASE"/>
    <property type="match status" value="1"/>
</dbReference>
<dbReference type="GO" id="GO:0008270">
    <property type="term" value="F:zinc ion binding"/>
    <property type="evidence" value="ECO:0007669"/>
    <property type="project" value="UniProtKB-UniRule"/>
</dbReference>
<dbReference type="InterPro" id="IPR050164">
    <property type="entry name" value="Peptidase_C19"/>
</dbReference>
<keyword evidence="6 14" id="KW-0863">Zinc-finger</keyword>
<dbReference type="SUPFAM" id="SSF57850">
    <property type="entry name" value="RING/U-box"/>
    <property type="match status" value="1"/>
</dbReference>
<feature type="binding site" evidence="13">
    <location>
        <position position="192"/>
    </location>
    <ligand>
        <name>Zn(2+)</name>
        <dbReference type="ChEBI" id="CHEBI:29105"/>
    </ligand>
</feature>
<evidence type="ECO:0000256" key="11">
    <source>
        <dbReference type="PIRNR" id="PIRNR016308"/>
    </source>
</evidence>
<keyword evidence="10 11" id="KW-0862">Zinc</keyword>
<dbReference type="AlphaFoldDB" id="R7Q5P6"/>
<evidence type="ECO:0000256" key="13">
    <source>
        <dbReference type="PIRSR" id="PIRSR016308-3"/>
    </source>
</evidence>
<comment type="similarity">
    <text evidence="2 11 15">Belongs to the peptidase C19 family.</text>
</comment>
<feature type="active site" description="Proton acceptor" evidence="12">
    <location>
        <position position="811"/>
    </location>
</feature>
<dbReference type="OMA" id="FVPCEHT"/>
<dbReference type="PhylomeDB" id="R7Q5P6"/>
<dbReference type="CDD" id="cd02658">
    <property type="entry name" value="Peptidase_C19B"/>
    <property type="match status" value="1"/>
</dbReference>
<dbReference type="SUPFAM" id="SSF46934">
    <property type="entry name" value="UBA-like"/>
    <property type="match status" value="1"/>
</dbReference>
<keyword evidence="4 11" id="KW-0479">Metal-binding</keyword>
<evidence type="ECO:0000256" key="1">
    <source>
        <dbReference type="ARBA" id="ARBA00000707"/>
    </source>
</evidence>
<keyword evidence="9 11" id="KW-0788">Thiol protease</keyword>
<dbReference type="InterPro" id="IPR013083">
    <property type="entry name" value="Znf_RING/FYVE/PHD"/>
</dbReference>
<sequence length="849" mass="93859">MEQVLREAMNSVKVPTSRDRVYKNECMFSFDTPESTDGLYTSLTTWQSFGADYVDLDYERHQNPLYVKQVWKRVAVDETSEDEEMTHTSIPTKMAIGVKGGFDINKKSYDQHVTNYLFVMPQRKEIMLPCDEIPTMITLAIDGVLNHQGFEQVAQLAAAWEEEDRKESRYAKDLVQLELGKKISPDPKLWKCEESGMTENLWLNLSTGYIGSARKNFDGSGGTGAALKHFEETGGKYPLVVKLGTITPSGADVYSYAPDENEMVLDPYLADHLAHWGINMMQQEKTEQTTAELELKLNATHSFSKITESGSELEPLHGPGYIGLDNLGNSCYMASVMQILFSIPEMEARFKDSALSIFKSVSGDPADDLLAMMAKLATGLLSERYSKPVPFYEKDPAGSVELRLSAKKELEGYGSIKPFMFKMLIGKGHPEFRSPRQQDAVEFFQYFLDKISRAERSGQDRLSKAIAGDSAFVPTAALFQFKVEERLEDNQSGKVRYTSRSENTLGLAIDLDAALNKAQYDDYQEQQKTTLNTDAEDKAEPEPVQLQVPLSACLRLFAEPERIDDFKSPETGTKGSANKRTRLETFPPHLAVYLKRYYIADNWVPKKLDVAVLMPEELDLSELKSTGLVDGEVLLPDVPEVESSQKSTALVPDPEIVAQIIAMGFSENGAKRAALATKNAGAEASMEWVFAHMSDSDFNEPLPAPEDTSPQAGAGQFRAEDVSNLTAMGFTDKQAQAALKATGGSLERAADWLFSHADDLDSAVAAVTNESGNSGCGSGESALSGSIIDGEPKYELLGFASHLGSNTGCGHYVAHIKKEARFVLFNDEKVAVSQNPPTDLGFLYIYRRK</sequence>
<dbReference type="STRING" id="2769.R7Q5P6"/>
<feature type="domain" description="UBP-type" evidence="18">
    <location>
        <begin position="166"/>
        <end position="280"/>
    </location>
</feature>
<dbReference type="Gene3D" id="3.90.70.10">
    <property type="entry name" value="Cysteine proteinases"/>
    <property type="match status" value="1"/>
</dbReference>
<dbReference type="InterPro" id="IPR028889">
    <property type="entry name" value="USP"/>
</dbReference>
<dbReference type="FunFam" id="1.10.8.10:FF:000086">
    <property type="entry name" value="Ubiquitin carboxyl-terminal hydrolase"/>
    <property type="match status" value="1"/>
</dbReference>
<dbReference type="InterPro" id="IPR001607">
    <property type="entry name" value="Znf_UBP"/>
</dbReference>
<dbReference type="SMART" id="SM00290">
    <property type="entry name" value="ZnF_UBP"/>
    <property type="match status" value="1"/>
</dbReference>
<dbReference type="InterPro" id="IPR041432">
    <property type="entry name" value="UBP13_Znf-UBP_var"/>
</dbReference>
<dbReference type="InterPro" id="IPR016652">
    <property type="entry name" value="Ubiquitinyl_hydrolase"/>
</dbReference>
<dbReference type="Gene3D" id="3.30.40.10">
    <property type="entry name" value="Zinc/RING finger domain, C3HC4 (zinc finger)"/>
    <property type="match status" value="2"/>
</dbReference>
<dbReference type="InterPro" id="IPR001394">
    <property type="entry name" value="Peptidase_C19_UCH"/>
</dbReference>
<dbReference type="Pfam" id="PF00443">
    <property type="entry name" value="UCH"/>
    <property type="match status" value="1"/>
</dbReference>